<reference evidence="2 3" key="1">
    <citation type="submission" date="2017-05" db="EMBL/GenBank/DDBJ databases">
        <authorList>
            <person name="Varghese N."/>
            <person name="Submissions S."/>
        </authorList>
    </citation>
    <scope>NUCLEOTIDE SEQUENCE [LARGE SCALE GENOMIC DNA]</scope>
    <source>
        <strain evidence="2 3">DSM 26001</strain>
    </source>
</reference>
<dbReference type="EMBL" id="FXUL01000008">
    <property type="protein sequence ID" value="SMP62569.1"/>
    <property type="molecule type" value="Genomic_DNA"/>
</dbReference>
<organism evidence="2 3">
    <name type="scientific">Noviherbaspirillum suwonense</name>
    <dbReference type="NCBI Taxonomy" id="1224511"/>
    <lineage>
        <taxon>Bacteria</taxon>
        <taxon>Pseudomonadati</taxon>
        <taxon>Pseudomonadota</taxon>
        <taxon>Betaproteobacteria</taxon>
        <taxon>Burkholderiales</taxon>
        <taxon>Oxalobacteraceae</taxon>
        <taxon>Noviherbaspirillum</taxon>
    </lineage>
</organism>
<evidence type="ECO:0000313" key="2">
    <source>
        <dbReference type="EMBL" id="SMP62569.1"/>
    </source>
</evidence>
<dbReference type="Proteomes" id="UP001158049">
    <property type="component" value="Unassembled WGS sequence"/>
</dbReference>
<evidence type="ECO:0000256" key="1">
    <source>
        <dbReference type="SAM" id="MobiDB-lite"/>
    </source>
</evidence>
<evidence type="ECO:0000313" key="3">
    <source>
        <dbReference type="Proteomes" id="UP001158049"/>
    </source>
</evidence>
<protein>
    <submittedName>
        <fullName evidence="2">Uncharacterized protein</fullName>
    </submittedName>
</protein>
<proteinExistence type="predicted"/>
<sequence length="36" mass="4098">MSEPNKSTGEQSGAKKREYHQEAHAVRTWMVNAKLP</sequence>
<comment type="caution">
    <text evidence="2">The sequence shown here is derived from an EMBL/GenBank/DDBJ whole genome shotgun (WGS) entry which is preliminary data.</text>
</comment>
<accession>A0ABY1QBS1</accession>
<feature type="compositionally biased region" description="Polar residues" evidence="1">
    <location>
        <begin position="1"/>
        <end position="11"/>
    </location>
</feature>
<feature type="compositionally biased region" description="Basic and acidic residues" evidence="1">
    <location>
        <begin position="13"/>
        <end position="25"/>
    </location>
</feature>
<feature type="region of interest" description="Disordered" evidence="1">
    <location>
        <begin position="1"/>
        <end position="36"/>
    </location>
</feature>
<name>A0ABY1QBS1_9BURK</name>
<gene>
    <name evidence="2" type="ORF">SAMN06295970_108153</name>
</gene>
<keyword evidence="3" id="KW-1185">Reference proteome</keyword>